<sequence>MNAHTQLQLFLDFDVCFKVEPGDEVHAGQVIVIILEEKEAEVPVQ</sequence>
<comment type="caution">
    <text evidence="1">The sequence shown here is derived from an EMBL/GenBank/DDBJ whole genome shotgun (WGS) entry which is preliminary data.</text>
</comment>
<gene>
    <name evidence="1" type="ORF">HMPREF3213_00578</name>
</gene>
<dbReference type="EMBL" id="LRPN01000020">
    <property type="protein sequence ID" value="KWZ85145.1"/>
    <property type="molecule type" value="Genomic_DNA"/>
</dbReference>
<dbReference type="AlphaFoldDB" id="A0A133L0D8"/>
<name>A0A133L0D8_HEYCO</name>
<organism evidence="1 2">
    <name type="scientific">Heyndrickxia coagulans</name>
    <name type="common">Weizmannia coagulans</name>
    <dbReference type="NCBI Taxonomy" id="1398"/>
    <lineage>
        <taxon>Bacteria</taxon>
        <taxon>Bacillati</taxon>
        <taxon>Bacillota</taxon>
        <taxon>Bacilli</taxon>
        <taxon>Bacillales</taxon>
        <taxon>Bacillaceae</taxon>
        <taxon>Heyndrickxia</taxon>
    </lineage>
</organism>
<dbReference type="Proteomes" id="UP000070376">
    <property type="component" value="Unassembled WGS sequence"/>
</dbReference>
<dbReference type="PATRIC" id="fig|1398.22.peg.575"/>
<accession>A0A133L0D8</accession>
<reference evidence="2" key="1">
    <citation type="submission" date="2016-01" db="EMBL/GenBank/DDBJ databases">
        <authorList>
            <person name="Mitreva M."/>
            <person name="Pepin K.H."/>
            <person name="Mihindukulasuriya K.A."/>
            <person name="Fulton R."/>
            <person name="Fronick C."/>
            <person name="O'Laughlin M."/>
            <person name="Miner T."/>
            <person name="Herter B."/>
            <person name="Rosa B.A."/>
            <person name="Cordes M."/>
            <person name="Tomlinson C."/>
            <person name="Wollam A."/>
            <person name="Palsikar V.B."/>
            <person name="Mardis E.R."/>
            <person name="Wilson R.K."/>
        </authorList>
    </citation>
    <scope>NUCLEOTIDE SEQUENCE [LARGE SCALE GENOMIC DNA]</scope>
    <source>
        <strain evidence="2">GED7749B</strain>
    </source>
</reference>
<evidence type="ECO:0000313" key="1">
    <source>
        <dbReference type="EMBL" id="KWZ85145.1"/>
    </source>
</evidence>
<protein>
    <submittedName>
        <fullName evidence="1">Uncharacterized protein</fullName>
    </submittedName>
</protein>
<proteinExistence type="predicted"/>
<evidence type="ECO:0000313" key="2">
    <source>
        <dbReference type="Proteomes" id="UP000070376"/>
    </source>
</evidence>